<keyword evidence="2" id="KW-0472">Membrane</keyword>
<feature type="region of interest" description="Disordered" evidence="1">
    <location>
        <begin position="1"/>
        <end position="30"/>
    </location>
</feature>
<comment type="caution">
    <text evidence="3">The sequence shown here is derived from an EMBL/GenBank/DDBJ whole genome shotgun (WGS) entry which is preliminary data.</text>
</comment>
<keyword evidence="2" id="KW-0812">Transmembrane</keyword>
<gene>
    <name evidence="3" type="ORF">Dsi01nite_077080</name>
</gene>
<dbReference type="RefSeq" id="WP_203851342.1">
    <property type="nucleotide sequence ID" value="NZ_BAAAVW010000024.1"/>
</dbReference>
<accession>A0A919PTY9</accession>
<evidence type="ECO:0000313" key="3">
    <source>
        <dbReference type="EMBL" id="GIG49667.1"/>
    </source>
</evidence>
<feature type="transmembrane region" description="Helical" evidence="2">
    <location>
        <begin position="38"/>
        <end position="63"/>
    </location>
</feature>
<feature type="compositionally biased region" description="Pro residues" evidence="1">
    <location>
        <begin position="7"/>
        <end position="30"/>
    </location>
</feature>
<keyword evidence="4" id="KW-1185">Reference proteome</keyword>
<evidence type="ECO:0000256" key="1">
    <source>
        <dbReference type="SAM" id="MobiDB-lite"/>
    </source>
</evidence>
<proteinExistence type="predicted"/>
<dbReference type="Proteomes" id="UP000660611">
    <property type="component" value="Unassembled WGS sequence"/>
</dbReference>
<organism evidence="3 4">
    <name type="scientific">Dactylosporangium siamense</name>
    <dbReference type="NCBI Taxonomy" id="685454"/>
    <lineage>
        <taxon>Bacteria</taxon>
        <taxon>Bacillati</taxon>
        <taxon>Actinomycetota</taxon>
        <taxon>Actinomycetes</taxon>
        <taxon>Micromonosporales</taxon>
        <taxon>Micromonosporaceae</taxon>
        <taxon>Dactylosporangium</taxon>
    </lineage>
</organism>
<protein>
    <submittedName>
        <fullName evidence="3">Uncharacterized protein</fullName>
    </submittedName>
</protein>
<dbReference type="EMBL" id="BONQ01000123">
    <property type="protein sequence ID" value="GIG49667.1"/>
    <property type="molecule type" value="Genomic_DNA"/>
</dbReference>
<dbReference type="AlphaFoldDB" id="A0A919PTY9"/>
<evidence type="ECO:0000256" key="2">
    <source>
        <dbReference type="SAM" id="Phobius"/>
    </source>
</evidence>
<reference evidence="3" key="1">
    <citation type="submission" date="2021-01" db="EMBL/GenBank/DDBJ databases">
        <title>Whole genome shotgun sequence of Dactylosporangium siamense NBRC 106093.</title>
        <authorList>
            <person name="Komaki H."/>
            <person name="Tamura T."/>
        </authorList>
    </citation>
    <scope>NUCLEOTIDE SEQUENCE</scope>
    <source>
        <strain evidence="3">NBRC 106093</strain>
    </source>
</reference>
<evidence type="ECO:0000313" key="4">
    <source>
        <dbReference type="Proteomes" id="UP000660611"/>
    </source>
</evidence>
<sequence>MTGAYPPQEPDPSRYGPPFPAPPFPAPQPARPPRDRMVVILIAIIATLVVLCLAMAVGSVYFLREDSGDDDKTSKVLDHRLVTGG</sequence>
<name>A0A919PTY9_9ACTN</name>
<keyword evidence="2" id="KW-1133">Transmembrane helix</keyword>